<evidence type="ECO:0000259" key="11">
    <source>
        <dbReference type="Pfam" id="PF12627"/>
    </source>
</evidence>
<evidence type="ECO:0000256" key="4">
    <source>
        <dbReference type="ARBA" id="ARBA00022695"/>
    </source>
</evidence>
<feature type="domain" description="tRNA nucleotidyltransferase/poly(A) polymerase RNA and SrmB- binding" evidence="11">
    <location>
        <begin position="170"/>
        <end position="230"/>
    </location>
</feature>
<dbReference type="InterPro" id="IPR002646">
    <property type="entry name" value="PolA_pol_head_dom"/>
</dbReference>
<dbReference type="SUPFAM" id="SSF81891">
    <property type="entry name" value="Poly A polymerase C-terminal region-like"/>
    <property type="match status" value="1"/>
</dbReference>
<dbReference type="GO" id="GO:0000049">
    <property type="term" value="F:tRNA binding"/>
    <property type="evidence" value="ECO:0007669"/>
    <property type="project" value="TreeGrafter"/>
</dbReference>
<keyword evidence="7" id="KW-0460">Magnesium</keyword>
<keyword evidence="5" id="KW-0479">Metal-binding</keyword>
<evidence type="ECO:0000313" key="13">
    <source>
        <dbReference type="Proteomes" id="UP000623681"/>
    </source>
</evidence>
<dbReference type="RefSeq" id="WP_202769051.1">
    <property type="nucleotide sequence ID" value="NZ_JAESWA010000027.1"/>
</dbReference>
<proteinExistence type="inferred from homology"/>
<dbReference type="PANTHER" id="PTHR46173">
    <property type="entry name" value="CCA TRNA NUCLEOTIDYLTRANSFERASE 1, MITOCHONDRIAL"/>
    <property type="match status" value="1"/>
</dbReference>
<dbReference type="Pfam" id="PF12627">
    <property type="entry name" value="PolyA_pol_RNAbd"/>
    <property type="match status" value="1"/>
</dbReference>
<dbReference type="Proteomes" id="UP000623681">
    <property type="component" value="Unassembled WGS sequence"/>
</dbReference>
<dbReference type="NCBIfam" id="NF009814">
    <property type="entry name" value="PRK13299.1"/>
    <property type="match status" value="1"/>
</dbReference>
<dbReference type="GO" id="GO:0000166">
    <property type="term" value="F:nucleotide binding"/>
    <property type="evidence" value="ECO:0007669"/>
    <property type="project" value="UniProtKB-KW"/>
</dbReference>
<dbReference type="InterPro" id="IPR006674">
    <property type="entry name" value="HD_domain"/>
</dbReference>
<gene>
    <name evidence="12" type="ORF">JK634_17635</name>
</gene>
<comment type="similarity">
    <text evidence="8">Belongs to the tRNA nucleotidyltransferase/poly(A) polymerase family.</text>
</comment>
<dbReference type="InterPro" id="IPR050264">
    <property type="entry name" value="Bact_CCA-adding_enz_type3_sf"/>
</dbReference>
<protein>
    <submittedName>
        <fullName evidence="12">CCA tRNA nucleotidyltransferase</fullName>
        <ecNumber evidence="12">2.7.7.72</ecNumber>
    </submittedName>
</protein>
<organism evidence="12 13">
    <name type="scientific">Clostridium paridis</name>
    <dbReference type="NCBI Taxonomy" id="2803863"/>
    <lineage>
        <taxon>Bacteria</taxon>
        <taxon>Bacillati</taxon>
        <taxon>Bacillota</taxon>
        <taxon>Clostridia</taxon>
        <taxon>Eubacteriales</taxon>
        <taxon>Clostridiaceae</taxon>
        <taxon>Clostridium</taxon>
    </lineage>
</organism>
<dbReference type="Gene3D" id="1.10.246.80">
    <property type="match status" value="1"/>
</dbReference>
<accession>A0A937FI69</accession>
<feature type="domain" description="Poly A polymerase head" evidence="9">
    <location>
        <begin position="24"/>
        <end position="143"/>
    </location>
</feature>
<evidence type="ECO:0000259" key="9">
    <source>
        <dbReference type="Pfam" id="PF01743"/>
    </source>
</evidence>
<evidence type="ECO:0000259" key="10">
    <source>
        <dbReference type="Pfam" id="PF01966"/>
    </source>
</evidence>
<keyword evidence="13" id="KW-1185">Reference proteome</keyword>
<evidence type="ECO:0000256" key="3">
    <source>
        <dbReference type="ARBA" id="ARBA00022694"/>
    </source>
</evidence>
<dbReference type="GO" id="GO:0046872">
    <property type="term" value="F:metal ion binding"/>
    <property type="evidence" value="ECO:0007669"/>
    <property type="project" value="UniProtKB-KW"/>
</dbReference>
<evidence type="ECO:0000256" key="1">
    <source>
        <dbReference type="ARBA" id="ARBA00001946"/>
    </source>
</evidence>
<dbReference type="GO" id="GO:0004810">
    <property type="term" value="F:CCA tRNA nucleotidyltransferase activity"/>
    <property type="evidence" value="ECO:0007669"/>
    <property type="project" value="UniProtKB-EC"/>
</dbReference>
<evidence type="ECO:0000256" key="7">
    <source>
        <dbReference type="ARBA" id="ARBA00022842"/>
    </source>
</evidence>
<evidence type="ECO:0000256" key="8">
    <source>
        <dbReference type="RuleBase" id="RU003953"/>
    </source>
</evidence>
<feature type="domain" description="HD" evidence="10">
    <location>
        <begin position="247"/>
        <end position="325"/>
    </location>
</feature>
<keyword evidence="8" id="KW-0694">RNA-binding</keyword>
<keyword evidence="4 12" id="KW-0548">Nucleotidyltransferase</keyword>
<keyword evidence="2 8" id="KW-0808">Transferase</keyword>
<dbReference type="InterPro" id="IPR032828">
    <property type="entry name" value="PolyA_RNA-bd"/>
</dbReference>
<dbReference type="Gene3D" id="3.30.460.10">
    <property type="entry name" value="Beta Polymerase, domain 2"/>
    <property type="match status" value="1"/>
</dbReference>
<dbReference type="Pfam" id="PF01743">
    <property type="entry name" value="PolyA_pol"/>
    <property type="match status" value="1"/>
</dbReference>
<dbReference type="CDD" id="cd05398">
    <property type="entry name" value="NT_ClassII-CCAase"/>
    <property type="match status" value="1"/>
</dbReference>
<dbReference type="Gene3D" id="1.10.3090.10">
    <property type="entry name" value="cca-adding enzyme, domain 2"/>
    <property type="match status" value="1"/>
</dbReference>
<sequence>MFISYPNEVKYIIGKLKDNGFEGFLVGGSVRNSLLSLAPKDFDITTNALPEDVIRIFDKTIPTGLKHGTVTVMENSIPFEITTYRIDGEYKDNRRPEDVTFVSSLKEDLARRDFTINAFAYNETDGLMDYFNGINDLNSKLIRAVGDANKRFQEDALRMLRAIRFSCQLGFTIEKSTLDAIKKNSELILNISSERIREEFLKIITSPYPTSGLRLLNSTGILNHILPELQATVDFDQKTPYHNKDVFEHTLSVVEMVPNKVHLRLAALFHDIAKPPCFFIGEDGHGHFYNHQNIGAEMCVSILKRLTFDNDTINKASILVKEHMNILFNPSDAALKRLINRVSIDLVFDLFKLQRADILSSAPPFKVLSDLDYMEKRTKEILESSEPLSKNSLKVNGKVIMDSLNLKPSKEVGVILDYLMDMVLEDPNLNNEHTLISLATEYYKKRNDNDL</sequence>
<dbReference type="Pfam" id="PF01966">
    <property type="entry name" value="HD"/>
    <property type="match status" value="1"/>
</dbReference>
<dbReference type="AlphaFoldDB" id="A0A937FI69"/>
<dbReference type="PANTHER" id="PTHR46173:SF1">
    <property type="entry name" value="CCA TRNA NUCLEOTIDYLTRANSFERASE 1, MITOCHONDRIAL"/>
    <property type="match status" value="1"/>
</dbReference>
<comment type="cofactor">
    <cofactor evidence="1">
        <name>Mg(2+)</name>
        <dbReference type="ChEBI" id="CHEBI:18420"/>
    </cofactor>
</comment>
<evidence type="ECO:0000256" key="5">
    <source>
        <dbReference type="ARBA" id="ARBA00022723"/>
    </source>
</evidence>
<dbReference type="InterPro" id="IPR003607">
    <property type="entry name" value="HD/PDEase_dom"/>
</dbReference>
<keyword evidence="6" id="KW-0547">Nucleotide-binding</keyword>
<dbReference type="CDD" id="cd00077">
    <property type="entry name" value="HDc"/>
    <property type="match status" value="1"/>
</dbReference>
<evidence type="ECO:0000256" key="2">
    <source>
        <dbReference type="ARBA" id="ARBA00022679"/>
    </source>
</evidence>
<dbReference type="EMBL" id="JAESWA010000027">
    <property type="protein sequence ID" value="MBL4933608.1"/>
    <property type="molecule type" value="Genomic_DNA"/>
</dbReference>
<name>A0A937FI69_9CLOT</name>
<comment type="caution">
    <text evidence="12">The sequence shown here is derived from an EMBL/GenBank/DDBJ whole genome shotgun (WGS) entry which is preliminary data.</text>
</comment>
<evidence type="ECO:0000256" key="6">
    <source>
        <dbReference type="ARBA" id="ARBA00022741"/>
    </source>
</evidence>
<dbReference type="InterPro" id="IPR043519">
    <property type="entry name" value="NT_sf"/>
</dbReference>
<dbReference type="GO" id="GO:0008033">
    <property type="term" value="P:tRNA processing"/>
    <property type="evidence" value="ECO:0007669"/>
    <property type="project" value="UniProtKB-KW"/>
</dbReference>
<keyword evidence="3" id="KW-0819">tRNA processing</keyword>
<dbReference type="SUPFAM" id="SSF81301">
    <property type="entry name" value="Nucleotidyltransferase"/>
    <property type="match status" value="1"/>
</dbReference>
<reference evidence="12" key="1">
    <citation type="submission" date="2021-01" db="EMBL/GenBank/DDBJ databases">
        <title>Genome public.</title>
        <authorList>
            <person name="Liu C."/>
            <person name="Sun Q."/>
        </authorList>
    </citation>
    <scope>NUCLEOTIDE SEQUENCE</scope>
    <source>
        <strain evidence="12">YIM B02565</strain>
    </source>
</reference>
<dbReference type="EC" id="2.7.7.72" evidence="12"/>
<evidence type="ECO:0000313" key="12">
    <source>
        <dbReference type="EMBL" id="MBL4933608.1"/>
    </source>
</evidence>